<dbReference type="SUPFAM" id="SSF55729">
    <property type="entry name" value="Acyl-CoA N-acyltransferases (Nat)"/>
    <property type="match status" value="1"/>
</dbReference>
<dbReference type="Proteomes" id="UP001183648">
    <property type="component" value="Unassembled WGS sequence"/>
</dbReference>
<reference evidence="3 4" key="1">
    <citation type="submission" date="2023-07" db="EMBL/GenBank/DDBJ databases">
        <title>Sequencing the genomes of 1000 actinobacteria strains.</title>
        <authorList>
            <person name="Klenk H.-P."/>
        </authorList>
    </citation>
    <scope>NUCLEOTIDE SEQUENCE [LARGE SCALE GENOMIC DNA]</scope>
    <source>
        <strain evidence="3 4">DSM 19426</strain>
    </source>
</reference>
<dbReference type="InterPro" id="IPR016181">
    <property type="entry name" value="Acyl_CoA_acyltransferase"/>
</dbReference>
<feature type="region of interest" description="Disordered" evidence="1">
    <location>
        <begin position="344"/>
        <end position="365"/>
    </location>
</feature>
<dbReference type="EMBL" id="JAVDYG010000001">
    <property type="protein sequence ID" value="MDR7364509.1"/>
    <property type="molecule type" value="Genomic_DNA"/>
</dbReference>
<evidence type="ECO:0000259" key="2">
    <source>
        <dbReference type="Pfam" id="PF13480"/>
    </source>
</evidence>
<feature type="compositionally biased region" description="Basic and acidic residues" evidence="1">
    <location>
        <begin position="344"/>
        <end position="358"/>
    </location>
</feature>
<evidence type="ECO:0000313" key="4">
    <source>
        <dbReference type="Proteomes" id="UP001183648"/>
    </source>
</evidence>
<protein>
    <submittedName>
        <fullName evidence="3">CelD/BcsL family acetyltransferase involved in cellulose biosynthesis</fullName>
    </submittedName>
</protein>
<feature type="domain" description="BioF2-like acetyltransferase" evidence="2">
    <location>
        <begin position="163"/>
        <end position="310"/>
    </location>
</feature>
<organism evidence="3 4">
    <name type="scientific">Nocardioides marmoribigeumensis</name>
    <dbReference type="NCBI Taxonomy" id="433649"/>
    <lineage>
        <taxon>Bacteria</taxon>
        <taxon>Bacillati</taxon>
        <taxon>Actinomycetota</taxon>
        <taxon>Actinomycetes</taxon>
        <taxon>Propionibacteriales</taxon>
        <taxon>Nocardioidaceae</taxon>
        <taxon>Nocardioides</taxon>
    </lineage>
</organism>
<evidence type="ECO:0000256" key="1">
    <source>
        <dbReference type="SAM" id="MobiDB-lite"/>
    </source>
</evidence>
<name>A0ABU2C1R2_9ACTN</name>
<dbReference type="Pfam" id="PF13480">
    <property type="entry name" value="Acetyltransf_6"/>
    <property type="match status" value="1"/>
</dbReference>
<evidence type="ECO:0000313" key="3">
    <source>
        <dbReference type="EMBL" id="MDR7364509.1"/>
    </source>
</evidence>
<dbReference type="RefSeq" id="WP_310306224.1">
    <property type="nucleotide sequence ID" value="NZ_BAAAPS010000006.1"/>
</dbReference>
<keyword evidence="4" id="KW-1185">Reference proteome</keyword>
<gene>
    <name evidence="3" type="ORF">J2S63_004062</name>
</gene>
<sequence length="365" mass="40283">MYTLEEISAPDRLAALAPEWASLAAPAGNPLLHPDWSIACARAWEGRSPVVVQALRRDGELVGVAPLRLSPVRPARLVSLFDRTAEPSYVLHRDQASVEELCRRVLATRLPLRLPRLEVDSPALPLLRDGVRAPGSVVLDEPRRTNRAVYDGGWEAFEAALSSSSRSWLRRKRRKLEQAGAVGFEALSPEPGEVASLLERLALVEAASWKGREGTAISQDPWLQRLLTTYAEAAAGRGAIRFFFLTVGEDTVAAQLYAVDGGHLWQLKIGYVDAHAAASPGILLQHEVHRHACEEGLTGLEYLGRAESWQERWPIVFREHVRVSTYPFTPSGLVHRARDAALRAQAHRQERAEPRAQERAAAPGD</sequence>
<accession>A0ABU2C1R2</accession>
<dbReference type="Gene3D" id="3.40.630.30">
    <property type="match status" value="1"/>
</dbReference>
<comment type="caution">
    <text evidence="3">The sequence shown here is derived from an EMBL/GenBank/DDBJ whole genome shotgun (WGS) entry which is preliminary data.</text>
</comment>
<proteinExistence type="predicted"/>
<dbReference type="InterPro" id="IPR038740">
    <property type="entry name" value="BioF2-like_GNAT_dom"/>
</dbReference>